<dbReference type="GO" id="GO:0060294">
    <property type="term" value="P:cilium movement involved in cell motility"/>
    <property type="evidence" value="ECO:0007669"/>
    <property type="project" value="UniProtKB-ARBA"/>
</dbReference>
<dbReference type="FunFam" id="1.10.8.720:FF:000001">
    <property type="entry name" value="dynein heavy chain 7, axonemal"/>
    <property type="match status" value="1"/>
</dbReference>
<evidence type="ECO:0000259" key="25">
    <source>
        <dbReference type="Pfam" id="PF18199"/>
    </source>
</evidence>
<organism evidence="27 28">
    <name type="scientific">Pseudocohnilembus persalinus</name>
    <name type="common">Ciliate</name>
    <dbReference type="NCBI Taxonomy" id="266149"/>
    <lineage>
        <taxon>Eukaryota</taxon>
        <taxon>Sar</taxon>
        <taxon>Alveolata</taxon>
        <taxon>Ciliophora</taxon>
        <taxon>Intramacronucleata</taxon>
        <taxon>Oligohymenophorea</taxon>
        <taxon>Scuticociliatia</taxon>
        <taxon>Philasterida</taxon>
        <taxon>Pseudocohnilembidae</taxon>
        <taxon>Pseudocohnilembus</taxon>
    </lineage>
</organism>
<dbReference type="FunFam" id="3.40.50.300:FF:000063">
    <property type="entry name" value="dynein heavy chain 6, axonemal"/>
    <property type="match status" value="1"/>
</dbReference>
<feature type="domain" description="Dynein 2 heavy chain 1 cytoplasmic ATPase lid" evidence="26">
    <location>
        <begin position="3214"/>
        <end position="3304"/>
    </location>
</feature>
<dbReference type="InterPro" id="IPR035699">
    <property type="entry name" value="AAA_6"/>
</dbReference>
<accession>A0A0V0QFD7</accession>
<dbReference type="InterPro" id="IPR043157">
    <property type="entry name" value="Dynein_AAA1S"/>
</dbReference>
<dbReference type="InterPro" id="IPR043160">
    <property type="entry name" value="Dynein_C_barrel"/>
</dbReference>
<dbReference type="Pfam" id="PF12777">
    <property type="entry name" value="MT"/>
    <property type="match status" value="1"/>
</dbReference>
<evidence type="ECO:0000256" key="8">
    <source>
        <dbReference type="ARBA" id="ARBA00022846"/>
    </source>
</evidence>
<dbReference type="PANTHER" id="PTHR22878">
    <property type="entry name" value="DYNEIN HEAVY CHAIN 6, AXONEMAL-LIKE-RELATED"/>
    <property type="match status" value="1"/>
</dbReference>
<keyword evidence="4" id="KW-0963">Cytoplasm</keyword>
<evidence type="ECO:0000256" key="9">
    <source>
        <dbReference type="ARBA" id="ARBA00023017"/>
    </source>
</evidence>
<dbReference type="Gene3D" id="1.10.8.720">
    <property type="entry name" value="Region D6 of dynein motor"/>
    <property type="match status" value="1"/>
</dbReference>
<dbReference type="Gene3D" id="1.20.1270.280">
    <property type="match status" value="1"/>
</dbReference>
<dbReference type="Gene3D" id="2.60.120.920">
    <property type="match status" value="1"/>
</dbReference>
<sequence length="5116" mass="595936">MEIGNQMQQNDQNLLQQGAQQIRDDNQIQQNQVVQQMDIKKSTYVQKNFNYPNFEIFVKENIEIQPDFIADIKNKLKNFKKIQCPACQELKSKLYIQIQENLKENLVKCGDCWFSDGKQLKPQEEHFELVHYLNNLVDQCQDINVEQINQFNKNFKDRMKYNQEKKKTEIGCIFDKLINQTEQLKIQLDGLIGHLRTNKQELNDLKHKDFYKYKTYQFVNQLAQDQNKQIDKDISQILNFLLEDLKGLKIKEVQEFDNNYYMKVQTSQKYSLEYEEKIRDIDQIITQMSEIKIIPPDRNSFVGFKFEQYACKSKLCSLVQKNKEHECKIKINDQLENYLIQGELNADENEACNRQIVKSEVLFSKQKDSNSQFQIFQHQIKFKILKKGRGSFSCGIQDDEKDIRISHFIQIEDTQYCDNYVENMQLWIKNEFANNQKDEFFGEIKENDVFYVSLDFENNQTSFLIHREGEEMIRHAKVESLQDEEQNQILYPECPKEGYHLGEKINMICIDENCEHNDNRIGCCACMEILHNKCKVKPIKLLIYESQNKQQNQNSQNSLNPDEIIQILDQCQQDVMQAHEETISKFLTQADKLKEQYNQFYDKIKLQIFQKANSQMSQSETQKLVDKLYFDELTKDQFVVNVQKFIQFQKVMNQNLNVKNIIDSVVDEYQLLKDELAKLTADTDKQLEKILENVKSSCKSYQLPESSELNIDFKFGKYNHPDIKIINKTTVTSNSNNGYKFALLDPPLPTNKICKFSFKINKKGGSDWMAVGIAHRQTVQNKGYLWTTNLGHGGYMISSQAYSWSTIDTSKNSQFISFPYKAGDIIWCDFDPFKKIVTFTHKVTKKKCEIPFNIVPNDPIHPCVLFYYNNYEFGNSNQQQIPNQQQSTIKSKWQQASGISTNQQIQDLFNEFKEPGGEIIKKEKFLDILKESDLGLSEDDMEIMIKYASNNGTKSEGEEEEARKQKQKRQELAQKRFAKARFYQQREQRQKNGEEDLIYDEEKETKKVFTKREKYELYMKEYGKYNLTQLCQEEGIDLENPDLNIKWLPLYYFDDTTMETIFIDSTINFDEVFSDEKGEHITATAQALYKQSEDSEYEWAKVRVWGYDQQENRLICTLLDNPDQEKKLIPRIFVCFDIEHPCKYARRLAYAFQRRLNADSLIRYKFYISAMPNEHLSEISTMTRQNLDDLVRIKRLENCETTSLMMEICQDYAYTMNEIIFDKYLGENQTDLVPHSLVLPQKNNDQQIPDHRLLDLNKGPLVYMFNPLEVFKVPAMQFAEIFKQFSNQTLYRTPETIDILHFTKEECNTILNYEFFKLTTPQTPYKLEDFQSEQETSCHTTLNKLKQIWVPNIVKIVKEKLNQTDGSRFNLKEDSMEVYEQGKLKRFFTLINTIMQDSLLYLCQKSFKNYCNYIESFIPKEVTIEAANNITNIFKSDYKMVSTDDETQYSSQAIKPLFQLELLKNPGQSEEDEATFYFSKSPEQIVQIIQQIFDKLIDDINKIPNVERTIMHELFRNSGMLRENQLKAPRRDKEKVQEFQNQQQKLAWNENQWVNDLYAELTSQIQHAVEPLKRFLQEFEPYKPILKMNPEAYAKEYDNQEQPVEIGEITKEIKINIEKKKQLLATIPQTIQVSSFKIDCQNCIKYLADKYQEVVKLLEDIIARRAKNQTNELYQKMREIKEKVLNKPENIEKLSETLDYMEAIPTELEKIKKDINSSMETYKVIESLQIKLGEEDIKKKWMTYQSPKDIVGLIDDQKKILEKEKIRFRDLMDSEEENFKTELKEVQTTILNFSTYTNMSAHADVANIAIGINEKLKEFQERARKFNVQQGLFGRELTDYSLIQTLIKDFHPYQNLWITSNQWFKNIDHWMNGSWESLDAPHCERFVEEAFKTFNSVIRFFKEKNIDPVLKIAQQVKGQLDQFRPKVPLMVALRKNGMYSRHWEEISEKVGLEVQPNEDFTFTKCLDLGLLNHLDVCMEIGEKASKEYHIEQQLKQMLDQWEDINFDLKSYKNLTYIIGGYDDLNNLLDEHIVTTQSMQFSPFKKPFEEEIIEWNNNLKLISDVLEEWAKYQVNWMYLQPIFDSPDISKQLPGESKKFKMVDTTWKQTMNMAKQYLNVKRVCTTEGLLQKLKDNNESLEIIQKALNDYLERKREAFARFYFLSNDELLEILSETKDPTKVQPHLRKVFENIDKLEFDEEKKMHSMFSAENEQVPFVEEIDPVGKNVEDWMGEVEKMMKCSIRKCLKFSVDDYKQRSRIDWVSAHPGMCVLNGSQIVWTHEVEEALQQNQVKKYWEKQGEQLNDLVKLVRQKLTPNQKITINALIVMDVHAKDVVEKLWQGDIQSIQAFEWISQLRFYWEKNLDSYDERVDKSHDEDCWVRCVQTHFPYGYEYLGNTLRLVITPLTDKCYMTLMGALKLNLGGAPAGPAGTGKTESTKDLAKALAKQCVVFNCSDQMDYIMVGKFFKGLASAGAWCCFDEFNRINIEVLSVIAQQLRKLFDEKIKGSSFVENFEGSNIRLKKTFNVYITMNPGYAGRTELPDNLKALFRGVAMMVPDYAMIGEIMLYSFGFSEGRALAKKMVVTFKLSSEQLSSQDHYDYGMRAVRSVINAAGLLKPAHPNEVEEKLLLRALRDVNVPKFLKDDIPLFENIILDIFPGIEKPVQEYGNLIPTIHKTCEELNLSPNDPFVNKIIQLYDTIQVRHGMMLVGPTGGGKTSNYRVLSQAISKLHKEENFYKVHTHVLNPKSITMGQLYGMFSEATREWQDGVVAYIIRECCKDRTTDRHWVQFDGPVDAIWIESMNTVLDDNKKLCLNSGQILALTAYMVIMFEVEDLAVASPATVSRCGMVYMEPVSMGVQPLIDCWINAIPENFKIHSKTFQKYLRELFDKYFFEAIEFMRKNISEVIATMDNNIVQSLERILNCTFNQYIDTELKKIQPEEIQNVEQQLESIFLYALIWSVGCTGNYEGREKFNEYLIQKMEKSGLKDPLPLAEHQGASVYDFRWDIQEKTWVQWKESYKNFQVDSELLYNEVIIPTNDSTRNIYNMKMLIKNKHHCLMPGPTGTGKSVNAQDLIINKMGEEYQYIPISFSAQTSANQTQDTIDSKIQKRRRGIYGPPVGKRCIVFVDDLNMPKKEEYGAQPPLELIRQFMDHEGWYERKSLQFHKLEDMIFLSAMGPPGGARAPITGRLKRHFNIIAYTELDQLTIKSIFITLTQAFLEKFSQEIRDMIPELVQKTLEVYQSCKKELLPTPKKSHYTFNLRDMSKTFQGICNASQKNCSETIDIVRLWYHENMRIFHDRLIEASDREKLKEMLYSRFGSFGMQKEEVLDQERILFLDFWNGKEVDRQYQYATDLEILTKKMYENLEEYNNDPSFAGATGKNAMKLVLFLDACEHICRITRILRQPMGNALLLGVGGSGRQSLSKMATFLSNYNLFQIQVIKGYNMKSWRDDIKTCLMKCGVEQNPTTFLFVDTQIINEQQVEDLNSILNSGDVANIYQEADMEEISNACKGDCMRKNIQPNKMNIFSQYLQRVKNNIHLVIAMSPLSPAFQTRLRMFPSLVNNCTLDWFTEWPEEALIGVGKGQLEDFSNEMDISPEDLSKYVENFKVIHKSVEKSSSKYLLELNRTNHVTPTSYLELLTMFKQIMREKQVQSQQAILRLKTGLDRLIEANKQVQEMEKQLTEDQPKLEKKQTEVEQLVEKIAQDTKEAEETEKIVSAEEALANKQAQEAQKLKDEAEASVKEANETLDVVLKQIAQLKKNHLDEVKSLKTPPAAANIILGAMCYLLQDELAAKGQKGIIMENVPGQIGKKEENYFKTAMIMFNSPDELLNILKKTYDKENINPKYIQQLETKVYNGPFKENFTLEKASSCSLAIKFIYIWVDAMFKFHKVFTETQPLRDKLQEQQSILDQKMAELKEKKEMNEAIQNKLRRLKEQHQESINEIERLQENINECKLKLERAIKLTQGLASEKVRWGQDIETLQAKEVLISGNSIVGAGMVAYLGAFTSQYRKELTDLWLSSIEKSQVPHTPEVKMSQFLGDPVKIQHWNLCGLPKDDTSIENGIIIDKSRRWPLMIDPQTQANKYIKNLGQNQSGESQMVVVKMSDPTLMRTLENAIQYGQWVLVENVGQTLDPSLEPILLQQVVKVGSSLSITIGEKQLTYNESFKFFMTTTNPNPSYSPETFVKVCIINFAITPSGLEDQMLAIIVGLEQPTLEMEKSNIVKKNAEDNKKLYEIEETILKSLQQSSDINELLKDETLINTLQNAKKFAQEINIRMKDSKITEQKIDEAREGYRPVAYRASILFFCIVDLNRIDPMYEYSLQWFINLFEMGVKAAPSHNEQAQRLINLNSYFTLSLYENVCRSLFEKHKLIFSFMLTISIQQGDHLINQHEWRYLLTGPTGDIPVPNNITNWLDNNTWTGVYKQIYAADHLEALTGFKDEFMKNPDVWKDLFDSEQPEAMLDQLPGEYKNKSDFQKIILLKCFRSDKVNPAIANYITKYQGKEFITPPTFDLAKCYKDSNCTTPLIFVLSSGSDPVSDFKRFAEEMEMSNRYDSTSLGQGQGKKAEKIIRDNASKGGWVLLQNCHLAQSWMPELERIVEEFSDQLNPDFRLWLTSMPSKHFPISVLQNGVKMTLEPPQGLKMNLKRSYDVMNDQYLNDCKQPEPFKKLMFGFCFFHAVIQDRRKFGPIGWNIPYEFTNEDLEVCQRQLKMLLDEFEEIPWKVINFLGAEINYGGRVTDDKDVRLIKNILVNYINPKMLEDNFKLSESGIYYSPVAGEKQDYINYIETLPLFPQPEAFGLHNNAEITNAQNETRILLDTILSVQPRSSGGEGKSREEIIDELAEFVQNKTPPIFDYEAIFEKFPTDYKESMNTVLIQEVVRYNRLLAIMKTSLVNVRKALKGLVVMSEELELMANQMFDNIVPDLFSDKGFLSLKPLASWVIDLNDRVDFLNNWIKNGTPVKFWISGFFFPQAFITGILQNYARKETVAVDRLSLDFQMLDHKTPDQINEKPDIGAIVYGIFIEGARWDKKQHTLSSSNPKELFSDLPPIHLIPKPDRKQPESGIYNIPLYKVVSRSGTLSTTGHSTNFVMYMEVNSDKDENYWIVAGVACFLALRY</sequence>
<dbReference type="FunFam" id="1.20.920.20:FF:000001">
    <property type="entry name" value="dynein heavy chain 2, axonemal"/>
    <property type="match status" value="1"/>
</dbReference>
<dbReference type="Pfam" id="PF17852">
    <property type="entry name" value="Dynein_AAA_lid"/>
    <property type="match status" value="1"/>
</dbReference>
<dbReference type="OMA" id="RIFVCFD"/>
<feature type="domain" description="Dynein heavy chain AAA lid" evidence="24">
    <location>
        <begin position="4665"/>
        <end position="4803"/>
    </location>
</feature>
<dbReference type="FunFam" id="3.10.490.20:FF:000009">
    <property type="entry name" value="Dynein heavy chain 4"/>
    <property type="match status" value="1"/>
</dbReference>
<dbReference type="Pfam" id="PF18198">
    <property type="entry name" value="AAA_lid_11"/>
    <property type="match status" value="1"/>
</dbReference>
<dbReference type="Gene3D" id="3.20.180.20">
    <property type="entry name" value="Dynein heavy chain, N-terminal domain 2"/>
    <property type="match status" value="1"/>
</dbReference>
<dbReference type="Gene3D" id="1.10.472.130">
    <property type="match status" value="1"/>
</dbReference>
<dbReference type="Gene3D" id="3.40.50.300">
    <property type="entry name" value="P-loop containing nucleotide triphosphate hydrolases"/>
    <property type="match status" value="5"/>
</dbReference>
<dbReference type="GO" id="GO:0005524">
    <property type="term" value="F:ATP binding"/>
    <property type="evidence" value="ECO:0007669"/>
    <property type="project" value="UniProtKB-KW"/>
</dbReference>
<dbReference type="SUPFAM" id="SSF49899">
    <property type="entry name" value="Concanavalin A-like lectins/glucanases"/>
    <property type="match status" value="1"/>
</dbReference>
<dbReference type="InterPro" id="IPR013320">
    <property type="entry name" value="ConA-like_dom_sf"/>
</dbReference>
<dbReference type="GO" id="GO:0051959">
    <property type="term" value="F:dynein light intermediate chain binding"/>
    <property type="evidence" value="ECO:0007669"/>
    <property type="project" value="InterPro"/>
</dbReference>
<dbReference type="InterPro" id="IPR024317">
    <property type="entry name" value="Dynein_heavy_chain_D4_dom"/>
</dbReference>
<evidence type="ECO:0000256" key="7">
    <source>
        <dbReference type="ARBA" id="ARBA00022840"/>
    </source>
</evidence>
<comment type="caution">
    <text evidence="27">The sequence shown here is derived from an EMBL/GenBank/DDBJ whole genome shotgun (WGS) entry which is preliminary data.</text>
</comment>
<dbReference type="FunFam" id="1.20.920.30:FF:000005">
    <property type="entry name" value="Dynein, axonemal, heavy chain 2"/>
    <property type="match status" value="1"/>
</dbReference>
<dbReference type="FunFam" id="3.40.50.300:FF:002141">
    <property type="entry name" value="Dynein heavy chain"/>
    <property type="match status" value="1"/>
</dbReference>
<feature type="domain" description="Dynein heavy chain AAA 5 extension" evidence="23">
    <location>
        <begin position="2882"/>
        <end position="3015"/>
    </location>
</feature>
<comment type="similarity">
    <text evidence="3">Belongs to the dynein heavy chain family.</text>
</comment>
<evidence type="ECO:0000256" key="6">
    <source>
        <dbReference type="ARBA" id="ARBA00022741"/>
    </source>
</evidence>
<dbReference type="Gene3D" id="1.20.58.1120">
    <property type="match status" value="1"/>
</dbReference>
<feature type="domain" description="Dynein heavy chain coiled coil stalk" evidence="20">
    <location>
        <begin position="3658"/>
        <end position="4015"/>
    </location>
</feature>
<dbReference type="FunFam" id="1.20.140.100:FF:000004">
    <property type="entry name" value="Dynein axonemal heavy chain 6"/>
    <property type="match status" value="1"/>
</dbReference>
<dbReference type="InterPro" id="IPR004273">
    <property type="entry name" value="Dynein_heavy_D6_P-loop"/>
</dbReference>
<dbReference type="GO" id="GO:0031514">
    <property type="term" value="C:motile cilium"/>
    <property type="evidence" value="ECO:0007669"/>
    <property type="project" value="UniProtKB-SubCell"/>
</dbReference>
<keyword evidence="5" id="KW-0493">Microtubule</keyword>
<evidence type="ECO:0000259" key="17">
    <source>
        <dbReference type="Pfam" id="PF03028"/>
    </source>
</evidence>
<evidence type="ECO:0000259" key="19">
    <source>
        <dbReference type="Pfam" id="PF12774"/>
    </source>
</evidence>
<keyword evidence="13" id="KW-0206">Cytoskeleton</keyword>
<evidence type="ECO:0000256" key="16">
    <source>
        <dbReference type="SAM" id="MobiDB-lite"/>
    </source>
</evidence>
<feature type="coiled-coil region" evidence="15">
    <location>
        <begin position="3898"/>
        <end position="3963"/>
    </location>
</feature>
<dbReference type="GO" id="GO:0070286">
    <property type="term" value="P:axonemal dynein complex assembly"/>
    <property type="evidence" value="ECO:0007669"/>
    <property type="project" value="UniProtKB-ARBA"/>
</dbReference>
<dbReference type="Gene3D" id="1.10.8.710">
    <property type="match status" value="1"/>
</dbReference>
<dbReference type="InterPro" id="IPR041466">
    <property type="entry name" value="Dynein_AAA5_ext"/>
</dbReference>
<evidence type="ECO:0000259" key="22">
    <source>
        <dbReference type="Pfam" id="PF12781"/>
    </source>
</evidence>
<keyword evidence="8" id="KW-0282">Flagellum</keyword>
<dbReference type="Pfam" id="PF12774">
    <property type="entry name" value="AAA_6"/>
    <property type="match status" value="1"/>
</dbReference>
<dbReference type="FunFam" id="1.20.1270.280:FF:000001">
    <property type="entry name" value="dynein heavy chain 7, axonemal"/>
    <property type="match status" value="1"/>
</dbReference>
<dbReference type="Gene3D" id="3.10.490.20">
    <property type="match status" value="1"/>
</dbReference>
<feature type="domain" description="Dynein heavy chain linker" evidence="18">
    <location>
        <begin position="1844"/>
        <end position="2246"/>
    </location>
</feature>
<feature type="coiled-coil region" evidence="15">
    <location>
        <begin position="662"/>
        <end position="689"/>
    </location>
</feature>
<dbReference type="Gene3D" id="1.20.920.20">
    <property type="match status" value="1"/>
</dbReference>
<feature type="domain" description="Dynein heavy chain C-terminal" evidence="25">
    <location>
        <begin position="4809"/>
        <end position="5112"/>
    </location>
</feature>
<dbReference type="FunFam" id="1.10.287.2620:FF:000002">
    <property type="entry name" value="Dynein heavy chain 2, axonemal"/>
    <property type="match status" value="1"/>
</dbReference>
<dbReference type="EMBL" id="LDAU01000180">
    <property type="protein sequence ID" value="KRX00906.1"/>
    <property type="molecule type" value="Genomic_DNA"/>
</dbReference>
<evidence type="ECO:0000256" key="12">
    <source>
        <dbReference type="ARBA" id="ARBA00023175"/>
    </source>
</evidence>
<feature type="domain" description="Dynein heavy chain hydrolytic ATP-binding dynein motor region" evidence="19">
    <location>
        <begin position="2388"/>
        <end position="2715"/>
    </location>
</feature>
<dbReference type="GO" id="GO:0016787">
    <property type="term" value="F:hydrolase activity"/>
    <property type="evidence" value="ECO:0007669"/>
    <property type="project" value="UniProtKB-KW"/>
</dbReference>
<dbReference type="FunFam" id="1.10.8.710:FF:000004">
    <property type="entry name" value="Dynein axonemal heavy chain 6"/>
    <property type="match status" value="1"/>
</dbReference>
<evidence type="ECO:0000256" key="2">
    <source>
        <dbReference type="ARBA" id="ARBA00004430"/>
    </source>
</evidence>
<evidence type="ECO:0000313" key="27">
    <source>
        <dbReference type="EMBL" id="KRX00906.1"/>
    </source>
</evidence>
<dbReference type="Pfam" id="PF08393">
    <property type="entry name" value="DHC_N2"/>
    <property type="match status" value="1"/>
</dbReference>
<dbReference type="Pfam" id="PF18199">
    <property type="entry name" value="Dynein_C"/>
    <property type="match status" value="1"/>
</dbReference>
<dbReference type="OrthoDB" id="537704at2759"/>
<dbReference type="FunFam" id="3.40.50.300:FF:000362">
    <property type="entry name" value="Dynein, axonemal, heavy chain 6"/>
    <property type="match status" value="1"/>
</dbReference>
<dbReference type="InterPro" id="IPR054354">
    <property type="entry name" value="DYNC2H1-like_lid"/>
</dbReference>
<dbReference type="InterPro" id="IPR035706">
    <property type="entry name" value="AAA_9"/>
</dbReference>
<dbReference type="Pfam" id="PF22597">
    <property type="entry name" value="DYN_lid"/>
    <property type="match status" value="1"/>
</dbReference>
<dbReference type="Pfam" id="PF12780">
    <property type="entry name" value="AAA_8"/>
    <property type="match status" value="1"/>
</dbReference>
<reference evidence="27 28" key="1">
    <citation type="journal article" date="2015" name="Sci. Rep.">
        <title>Genome of the facultative scuticociliatosis pathogen Pseudocohnilembus persalinus provides insight into its virulence through horizontal gene transfer.</title>
        <authorList>
            <person name="Xiong J."/>
            <person name="Wang G."/>
            <person name="Cheng J."/>
            <person name="Tian M."/>
            <person name="Pan X."/>
            <person name="Warren A."/>
            <person name="Jiang C."/>
            <person name="Yuan D."/>
            <person name="Miao W."/>
        </authorList>
    </citation>
    <scope>NUCLEOTIDE SEQUENCE [LARGE SCALE GENOMIC DNA]</scope>
    <source>
        <strain evidence="27">36N120E</strain>
    </source>
</reference>
<evidence type="ECO:0000256" key="11">
    <source>
        <dbReference type="ARBA" id="ARBA00023069"/>
    </source>
</evidence>
<dbReference type="InParanoid" id="A0A0V0QFD7"/>
<keyword evidence="10 15" id="KW-0175">Coiled coil</keyword>
<gene>
    <name evidence="27" type="ORF">PPERSA_09512</name>
</gene>
<dbReference type="Gene3D" id="1.20.140.100">
    <property type="entry name" value="Dynein heavy chain, N-terminal domain 2"/>
    <property type="match status" value="1"/>
</dbReference>
<dbReference type="GO" id="GO:0045505">
    <property type="term" value="F:dynein intermediate chain binding"/>
    <property type="evidence" value="ECO:0007669"/>
    <property type="project" value="InterPro"/>
</dbReference>
<dbReference type="InterPro" id="IPR026983">
    <property type="entry name" value="DHC"/>
</dbReference>
<dbReference type="SUPFAM" id="SSF52540">
    <property type="entry name" value="P-loop containing nucleoside triphosphate hydrolases"/>
    <property type="match status" value="4"/>
</dbReference>
<keyword evidence="9" id="KW-0243">Dynein</keyword>
<dbReference type="InterPro" id="IPR027417">
    <property type="entry name" value="P-loop_NTPase"/>
</dbReference>
<dbReference type="Pfam" id="PF03028">
    <property type="entry name" value="Dynein_heavy"/>
    <property type="match status" value="1"/>
</dbReference>
<dbReference type="InterPro" id="IPR042219">
    <property type="entry name" value="AAA_lid_11_sf"/>
</dbReference>
<feature type="region of interest" description="Disordered" evidence="16">
    <location>
        <begin position="948"/>
        <end position="970"/>
    </location>
</feature>
<dbReference type="FunFam" id="3.20.180.20:FF:000003">
    <property type="entry name" value="Dynein heavy chain 12, axonemal"/>
    <property type="match status" value="1"/>
</dbReference>
<evidence type="ECO:0000256" key="14">
    <source>
        <dbReference type="ARBA" id="ARBA00023273"/>
    </source>
</evidence>
<dbReference type="InterPro" id="IPR042228">
    <property type="entry name" value="Dynein_linker_3"/>
</dbReference>
<keyword evidence="27" id="KW-0378">Hydrolase</keyword>
<keyword evidence="28" id="KW-1185">Reference proteome</keyword>
<evidence type="ECO:0000256" key="15">
    <source>
        <dbReference type="SAM" id="Coils"/>
    </source>
</evidence>
<evidence type="ECO:0000256" key="13">
    <source>
        <dbReference type="ARBA" id="ARBA00023212"/>
    </source>
</evidence>
<evidence type="ECO:0000259" key="21">
    <source>
        <dbReference type="Pfam" id="PF12780"/>
    </source>
</evidence>
<dbReference type="Proteomes" id="UP000054937">
    <property type="component" value="Unassembled WGS sequence"/>
</dbReference>
<dbReference type="Gene3D" id="6.10.140.1060">
    <property type="match status" value="1"/>
</dbReference>
<proteinExistence type="inferred from homology"/>
<dbReference type="InterPro" id="IPR041658">
    <property type="entry name" value="AAA_lid_11"/>
</dbReference>
<dbReference type="GO" id="GO:0005874">
    <property type="term" value="C:microtubule"/>
    <property type="evidence" value="ECO:0007669"/>
    <property type="project" value="UniProtKB-KW"/>
</dbReference>
<evidence type="ECO:0000256" key="10">
    <source>
        <dbReference type="ARBA" id="ARBA00023054"/>
    </source>
</evidence>
<dbReference type="FunFam" id="1.10.8.1220:FF:000001">
    <property type="entry name" value="Dynein axonemal heavy chain 5"/>
    <property type="match status" value="1"/>
</dbReference>
<evidence type="ECO:0000256" key="5">
    <source>
        <dbReference type="ARBA" id="ARBA00022701"/>
    </source>
</evidence>
<comment type="subcellular location">
    <subcellularLocation>
        <location evidence="1">Cell projection</location>
        <location evidence="1">Cilium</location>
        <location evidence="1">Flagellum</location>
    </subcellularLocation>
    <subcellularLocation>
        <location evidence="2">Cytoplasm</location>
        <location evidence="2">Cytoskeleton</location>
        <location evidence="2">Cilium axoneme</location>
    </subcellularLocation>
</comment>
<dbReference type="InterPro" id="IPR042222">
    <property type="entry name" value="Dynein_2_N"/>
</dbReference>
<evidence type="ECO:0000259" key="18">
    <source>
        <dbReference type="Pfam" id="PF08393"/>
    </source>
</evidence>
<keyword evidence="11" id="KW-0969">Cilium</keyword>
<dbReference type="InterPro" id="IPR024743">
    <property type="entry name" value="Dynein_HC_stalk"/>
</dbReference>
<dbReference type="Pfam" id="PF12781">
    <property type="entry name" value="AAA_9"/>
    <property type="match status" value="1"/>
</dbReference>
<feature type="compositionally biased region" description="Basic and acidic residues" evidence="16">
    <location>
        <begin position="961"/>
        <end position="970"/>
    </location>
</feature>
<evidence type="ECO:0000259" key="20">
    <source>
        <dbReference type="Pfam" id="PF12777"/>
    </source>
</evidence>
<feature type="domain" description="Dynein heavy chain region D6 P-loop" evidence="17">
    <location>
        <begin position="4520"/>
        <end position="4633"/>
    </location>
</feature>
<evidence type="ECO:0000313" key="28">
    <source>
        <dbReference type="Proteomes" id="UP000054937"/>
    </source>
</evidence>
<protein>
    <submittedName>
        <fullName evidence="27">p-loop containing nucleoside triphosphate hydrolase</fullName>
    </submittedName>
</protein>
<dbReference type="GO" id="GO:0005858">
    <property type="term" value="C:axonemal dynein complex"/>
    <property type="evidence" value="ECO:0007669"/>
    <property type="project" value="UniProtKB-ARBA"/>
</dbReference>
<keyword evidence="12" id="KW-0505">Motor protein</keyword>
<evidence type="ECO:0000256" key="4">
    <source>
        <dbReference type="ARBA" id="ARBA00022490"/>
    </source>
</evidence>
<feature type="coiled-coil region" evidence="15">
    <location>
        <begin position="3659"/>
        <end position="3760"/>
    </location>
</feature>
<dbReference type="Gene3D" id="1.10.8.1220">
    <property type="match status" value="1"/>
</dbReference>
<evidence type="ECO:0000259" key="26">
    <source>
        <dbReference type="Pfam" id="PF22597"/>
    </source>
</evidence>
<keyword evidence="14" id="KW-0966">Cell projection</keyword>
<dbReference type="InterPro" id="IPR043136">
    <property type="entry name" value="B30.2/SPRY_sf"/>
</dbReference>
<dbReference type="InterPro" id="IPR013602">
    <property type="entry name" value="Dynein_heavy_linker"/>
</dbReference>
<keyword evidence="7" id="KW-0067">ATP-binding</keyword>
<feature type="domain" description="Dynein heavy chain AAA module D4" evidence="21">
    <location>
        <begin position="3382"/>
        <end position="3644"/>
    </location>
</feature>
<evidence type="ECO:0000259" key="24">
    <source>
        <dbReference type="Pfam" id="PF18198"/>
    </source>
</evidence>
<feature type="domain" description="Dynein heavy chain ATP-binding dynein motor region" evidence="22">
    <location>
        <begin position="4045"/>
        <end position="4272"/>
    </location>
</feature>
<evidence type="ECO:0000259" key="23">
    <source>
        <dbReference type="Pfam" id="PF17852"/>
    </source>
</evidence>
<name>A0A0V0QFD7_PSEPJ</name>
<dbReference type="PANTHER" id="PTHR22878:SF68">
    <property type="entry name" value="DYNEIN HEAVY CHAIN 6, AXONEMAL-LIKE"/>
    <property type="match status" value="1"/>
</dbReference>
<dbReference type="Gene3D" id="1.10.287.2620">
    <property type="match status" value="1"/>
</dbReference>
<keyword evidence="6" id="KW-0547">Nucleotide-binding</keyword>
<dbReference type="Pfam" id="PF12775">
    <property type="entry name" value="AAA_7"/>
    <property type="match status" value="1"/>
</dbReference>
<dbReference type="InterPro" id="IPR041228">
    <property type="entry name" value="Dynein_C"/>
</dbReference>
<evidence type="ECO:0000256" key="1">
    <source>
        <dbReference type="ARBA" id="ARBA00004230"/>
    </source>
</evidence>
<dbReference type="GO" id="GO:0008569">
    <property type="term" value="F:minus-end-directed microtubule motor activity"/>
    <property type="evidence" value="ECO:0007669"/>
    <property type="project" value="InterPro"/>
</dbReference>
<dbReference type="FunFam" id="1.20.58.1120:FF:000001">
    <property type="entry name" value="dynein heavy chain 2, axonemal"/>
    <property type="match status" value="1"/>
</dbReference>
<dbReference type="Gene3D" id="1.20.920.30">
    <property type="match status" value="1"/>
</dbReference>
<dbReference type="FunFam" id="3.40.50.300:FF:001145">
    <property type="entry name" value="Putative dynein heavy chain"/>
    <property type="match status" value="1"/>
</dbReference>
<evidence type="ECO:0000256" key="3">
    <source>
        <dbReference type="ARBA" id="ARBA00008887"/>
    </source>
</evidence>